<dbReference type="GO" id="GO:0019706">
    <property type="term" value="F:protein-cysteine S-palmitoyltransferase activity"/>
    <property type="evidence" value="ECO:0007669"/>
    <property type="project" value="UniProtKB-EC"/>
</dbReference>
<protein>
    <recommendedName>
        <fullName evidence="7">Palmitoyltransferase</fullName>
        <ecNumber evidence="7">2.3.1.225</ecNumber>
    </recommendedName>
</protein>
<feature type="transmembrane region" description="Helical" evidence="7">
    <location>
        <begin position="276"/>
        <end position="298"/>
    </location>
</feature>
<sequence>MVFHCADRAMYLIGPVLITLAATIITGLTWLYFTIILPMLAGTNWIHTQADWEKYWMKEQGENDIERDTSDANSKPISQITSVLLALLTPIGILHTSMVSFFLVNILYNYYYCVTTSNSGPSYDNVVRQLAVVTGFHYPETEEELLQCKRNFERKIYERMQRKRDEVINASRLSEGNANLCATTVSTTRNDGDEESQTISKATTTSKTAAIPLPKIHNWQLLSPIEWGYCRYSSQPKPPRSHYDHITQCLVLNMDHYCPWMFNCVGYFNYRYFFNFLWFVSIALWYGAAICYPAFMLLGGTEYKDQLRASGVFQKPSKGIVVRHLASNPFIPTPSERTPVALGFMICLCLAAAVTGLCGFHLYLVLSAQTTIEFHGNFSKKRNPRWKNPYSTGSWKKNWEMIYGTRNYWSRRCIGEDEQPSRFRSCWTCLMGMMPSNREPEFLPFPIGGTLVRRSHVSQDVESIGLMDSSEGLISSGPEFVMISKPTDGLLVGRSRISAPSII</sequence>
<dbReference type="PANTHER" id="PTHR12246">
    <property type="entry name" value="PALMITOYLTRANSFERASE ZDHHC16"/>
    <property type="match status" value="1"/>
</dbReference>
<keyword evidence="5 7" id="KW-0472">Membrane</keyword>
<evidence type="ECO:0000256" key="3">
    <source>
        <dbReference type="ARBA" id="ARBA00022692"/>
    </source>
</evidence>
<feature type="domain" description="Palmitoyltransferase DHHC" evidence="8">
    <location>
        <begin position="227"/>
        <end position="374"/>
    </location>
</feature>
<evidence type="ECO:0000259" key="8">
    <source>
        <dbReference type="Pfam" id="PF01529"/>
    </source>
</evidence>
<comment type="caution">
    <text evidence="9">The sequence shown here is derived from an EMBL/GenBank/DDBJ whole genome shotgun (WGS) entry which is preliminary data.</text>
</comment>
<keyword evidence="6 7" id="KW-0012">Acyltransferase</keyword>
<reference evidence="9 10" key="1">
    <citation type="submission" date="2024-10" db="EMBL/GenBank/DDBJ databases">
        <title>Updated reference genomes for cyclostephanoid diatoms.</title>
        <authorList>
            <person name="Roberts W.R."/>
            <person name="Alverson A.J."/>
        </authorList>
    </citation>
    <scope>NUCLEOTIDE SEQUENCE [LARGE SCALE GENOMIC DNA]</scope>
    <source>
        <strain evidence="9 10">AJA232-27</strain>
    </source>
</reference>
<dbReference type="EC" id="2.3.1.225" evidence="7"/>
<dbReference type="EMBL" id="JALLBG020000250">
    <property type="protein sequence ID" value="KAL3757832.1"/>
    <property type="molecule type" value="Genomic_DNA"/>
</dbReference>
<proteinExistence type="inferred from homology"/>
<comment type="similarity">
    <text evidence="7">Belongs to the DHHC palmitoyltransferase family.</text>
</comment>
<gene>
    <name evidence="9" type="ORF">ACHAWU_006140</name>
</gene>
<evidence type="ECO:0000313" key="10">
    <source>
        <dbReference type="Proteomes" id="UP001530293"/>
    </source>
</evidence>
<dbReference type="InterPro" id="IPR001594">
    <property type="entry name" value="Palmitoyltrfase_DHHC"/>
</dbReference>
<comment type="domain">
    <text evidence="7">The DHHC domain is required for palmitoyltransferase activity.</text>
</comment>
<name>A0ABD3M2J5_9STRA</name>
<accession>A0ABD3M2J5</accession>
<comment type="subcellular location">
    <subcellularLocation>
        <location evidence="1">Membrane</location>
        <topology evidence="1">Multi-pass membrane protein</topology>
    </subcellularLocation>
</comment>
<evidence type="ECO:0000256" key="7">
    <source>
        <dbReference type="RuleBase" id="RU079119"/>
    </source>
</evidence>
<feature type="transmembrane region" description="Helical" evidence="7">
    <location>
        <begin position="12"/>
        <end position="33"/>
    </location>
</feature>
<dbReference type="AlphaFoldDB" id="A0ABD3M2J5"/>
<organism evidence="9 10">
    <name type="scientific">Discostella pseudostelligera</name>
    <dbReference type="NCBI Taxonomy" id="259834"/>
    <lineage>
        <taxon>Eukaryota</taxon>
        <taxon>Sar</taxon>
        <taxon>Stramenopiles</taxon>
        <taxon>Ochrophyta</taxon>
        <taxon>Bacillariophyta</taxon>
        <taxon>Coscinodiscophyceae</taxon>
        <taxon>Thalassiosirophycidae</taxon>
        <taxon>Stephanodiscales</taxon>
        <taxon>Stephanodiscaceae</taxon>
        <taxon>Discostella</taxon>
    </lineage>
</organism>
<keyword evidence="2 7" id="KW-0808">Transferase</keyword>
<keyword evidence="10" id="KW-1185">Reference proteome</keyword>
<comment type="catalytic activity">
    <reaction evidence="7">
        <text>L-cysteinyl-[protein] + hexadecanoyl-CoA = S-hexadecanoyl-L-cysteinyl-[protein] + CoA</text>
        <dbReference type="Rhea" id="RHEA:36683"/>
        <dbReference type="Rhea" id="RHEA-COMP:10131"/>
        <dbReference type="Rhea" id="RHEA-COMP:11032"/>
        <dbReference type="ChEBI" id="CHEBI:29950"/>
        <dbReference type="ChEBI" id="CHEBI:57287"/>
        <dbReference type="ChEBI" id="CHEBI:57379"/>
        <dbReference type="ChEBI" id="CHEBI:74151"/>
        <dbReference type="EC" id="2.3.1.225"/>
    </reaction>
</comment>
<dbReference type="Pfam" id="PF01529">
    <property type="entry name" value="DHHC"/>
    <property type="match status" value="1"/>
</dbReference>
<dbReference type="Proteomes" id="UP001530293">
    <property type="component" value="Unassembled WGS sequence"/>
</dbReference>
<evidence type="ECO:0000256" key="1">
    <source>
        <dbReference type="ARBA" id="ARBA00004141"/>
    </source>
</evidence>
<feature type="transmembrane region" description="Helical" evidence="7">
    <location>
        <begin position="340"/>
        <end position="366"/>
    </location>
</feature>
<evidence type="ECO:0000256" key="4">
    <source>
        <dbReference type="ARBA" id="ARBA00022989"/>
    </source>
</evidence>
<feature type="transmembrane region" description="Helical" evidence="7">
    <location>
        <begin position="83"/>
        <end position="108"/>
    </location>
</feature>
<keyword evidence="3 7" id="KW-0812">Transmembrane</keyword>
<evidence type="ECO:0000256" key="5">
    <source>
        <dbReference type="ARBA" id="ARBA00023136"/>
    </source>
</evidence>
<dbReference type="GO" id="GO:0016020">
    <property type="term" value="C:membrane"/>
    <property type="evidence" value="ECO:0007669"/>
    <property type="project" value="UniProtKB-SubCell"/>
</dbReference>
<keyword evidence="4 7" id="KW-1133">Transmembrane helix</keyword>
<evidence type="ECO:0000256" key="6">
    <source>
        <dbReference type="ARBA" id="ARBA00023315"/>
    </source>
</evidence>
<evidence type="ECO:0000313" key="9">
    <source>
        <dbReference type="EMBL" id="KAL3757832.1"/>
    </source>
</evidence>
<dbReference type="InterPro" id="IPR039859">
    <property type="entry name" value="PFA4/ZDH16/20/ERF2-like"/>
</dbReference>
<evidence type="ECO:0000256" key="2">
    <source>
        <dbReference type="ARBA" id="ARBA00022679"/>
    </source>
</evidence>
<dbReference type="PROSITE" id="PS50216">
    <property type="entry name" value="DHHC"/>
    <property type="match status" value="1"/>
</dbReference>